<feature type="domain" description="Photosynthetic reaction centre H subunit N-terminal" evidence="2">
    <location>
        <begin position="4"/>
        <end position="135"/>
    </location>
</feature>
<dbReference type="Proteomes" id="UP000619079">
    <property type="component" value="Unassembled WGS sequence"/>
</dbReference>
<organism evidence="4 5">
    <name type="scientific">Sedimentitalea arenosa</name>
    <dbReference type="NCBI Taxonomy" id="2798803"/>
    <lineage>
        <taxon>Bacteria</taxon>
        <taxon>Pseudomonadati</taxon>
        <taxon>Pseudomonadota</taxon>
        <taxon>Alphaproteobacteria</taxon>
        <taxon>Rhodobacterales</taxon>
        <taxon>Paracoccaceae</taxon>
        <taxon>Sedimentitalea</taxon>
    </lineage>
</organism>
<accession>A0A8J7J0I6</accession>
<dbReference type="GO" id="GO:0030077">
    <property type="term" value="C:plasma membrane light-harvesting complex"/>
    <property type="evidence" value="ECO:0007669"/>
    <property type="project" value="InterPro"/>
</dbReference>
<dbReference type="InterPro" id="IPR015810">
    <property type="entry name" value="Photo_RC_H_N"/>
</dbReference>
<keyword evidence="1" id="KW-0472">Membrane</keyword>
<comment type="caution">
    <text evidence="4">The sequence shown here is derived from an EMBL/GenBank/DDBJ whole genome shotgun (WGS) entry which is preliminary data.</text>
</comment>
<reference evidence="4" key="1">
    <citation type="submission" date="2020-12" db="EMBL/GenBank/DDBJ databases">
        <title>Sedimentitalea sp. nov., isolated from sand in Incheon.</title>
        <authorList>
            <person name="Kim W."/>
        </authorList>
    </citation>
    <scope>NUCLEOTIDE SEQUENCE</scope>
    <source>
        <strain evidence="4">CAU 1593</strain>
    </source>
</reference>
<dbReference type="SUPFAM" id="SSF81490">
    <property type="entry name" value="Photosystem II reaction centre subunit H, transmembrane region"/>
    <property type="match status" value="1"/>
</dbReference>
<dbReference type="Pfam" id="PF03967">
    <property type="entry name" value="PRCH"/>
    <property type="match status" value="1"/>
</dbReference>
<dbReference type="EMBL" id="JAELVR010000001">
    <property type="protein sequence ID" value="MBJ6370085.1"/>
    <property type="molecule type" value="Genomic_DNA"/>
</dbReference>
<dbReference type="NCBIfam" id="TIGR01150">
    <property type="entry name" value="puhA"/>
    <property type="match status" value="1"/>
</dbReference>
<dbReference type="InterPro" id="IPR011033">
    <property type="entry name" value="PRC_barrel-like_sf"/>
</dbReference>
<sequence>MTETFFGEFDLASLSIWLFWVFFALLIFYLQRENMREGYPLQDENGDPSANQGLFPVPDDKTFILPHGRGTISYPSEQKAERPDLALARSAVSEGFPMDPTGNPMTDGVGPASWVARRDVPELDGHGHPKIVPMKAADHFHVAAGRDPRGLTVVAGDGATAGTVVDMWLDEPEQMVRYLEIELADGVGTGTRLVPLPMARIKSDRVVVRSIHGEHFGAVPKHASGNQVTLLEEDKISAYYGGGLLYASQARQDPQL</sequence>
<protein>
    <submittedName>
        <fullName evidence="4">Photosynthetic reaction center subunit H</fullName>
    </submittedName>
</protein>
<evidence type="ECO:0000313" key="4">
    <source>
        <dbReference type="EMBL" id="MBJ6370085.1"/>
    </source>
</evidence>
<name>A0A8J7J0I6_9RHOB</name>
<dbReference type="InterPro" id="IPR037097">
    <property type="entry name" value="Photo_RC_H_N_sf"/>
</dbReference>
<dbReference type="SUPFAM" id="SSF50346">
    <property type="entry name" value="PRC-barrel domain"/>
    <property type="match status" value="1"/>
</dbReference>
<feature type="domain" description="PRC-barrel" evidence="3">
    <location>
        <begin position="144"/>
        <end position="213"/>
    </location>
</feature>
<evidence type="ECO:0000256" key="1">
    <source>
        <dbReference type="SAM" id="Phobius"/>
    </source>
</evidence>
<evidence type="ECO:0000313" key="5">
    <source>
        <dbReference type="Proteomes" id="UP000619079"/>
    </source>
</evidence>
<keyword evidence="1" id="KW-1133">Transmembrane helix</keyword>
<dbReference type="InterPro" id="IPR014747">
    <property type="entry name" value="Bac_photo_RC_H_C"/>
</dbReference>
<gene>
    <name evidence="4" type="primary">puhA</name>
    <name evidence="4" type="ORF">JF290_00985</name>
</gene>
<dbReference type="Gene3D" id="3.90.50.10">
    <property type="entry name" value="Photosynthetic Reaction Center, subunit H, domain 2"/>
    <property type="match status" value="1"/>
</dbReference>
<dbReference type="Pfam" id="PF05239">
    <property type="entry name" value="PRC"/>
    <property type="match status" value="1"/>
</dbReference>
<feature type="transmembrane region" description="Helical" evidence="1">
    <location>
        <begin position="12"/>
        <end position="30"/>
    </location>
</feature>
<evidence type="ECO:0000259" key="2">
    <source>
        <dbReference type="Pfam" id="PF03967"/>
    </source>
</evidence>
<dbReference type="InterPro" id="IPR005652">
    <property type="entry name" value="Photo_RC_H"/>
</dbReference>
<dbReference type="AlphaFoldDB" id="A0A8J7J0I6"/>
<proteinExistence type="predicted"/>
<dbReference type="GO" id="GO:0019684">
    <property type="term" value="P:photosynthesis, light reaction"/>
    <property type="evidence" value="ECO:0007669"/>
    <property type="project" value="InterPro"/>
</dbReference>
<keyword evidence="1" id="KW-0812">Transmembrane</keyword>
<dbReference type="Gene3D" id="4.10.540.10">
    <property type="entry name" value="Photosynthetic reaction centre, H subunit, N-terminal domain"/>
    <property type="match status" value="1"/>
</dbReference>
<evidence type="ECO:0000259" key="3">
    <source>
        <dbReference type="Pfam" id="PF05239"/>
    </source>
</evidence>
<dbReference type="InterPro" id="IPR027275">
    <property type="entry name" value="PRC-brl_dom"/>
</dbReference>
<dbReference type="RefSeq" id="WP_199022844.1">
    <property type="nucleotide sequence ID" value="NZ_JAELVR010000001.1"/>
</dbReference>
<keyword evidence="5" id="KW-1185">Reference proteome</keyword>